<dbReference type="EnsemblPlants" id="AET1Gv20438000.1">
    <property type="protein sequence ID" value="AET1Gv20438000.1"/>
    <property type="gene ID" value="AET1Gv20438000"/>
</dbReference>
<dbReference type="Proteomes" id="UP000015105">
    <property type="component" value="Chromosome 1D"/>
</dbReference>
<organism evidence="2 3">
    <name type="scientific">Aegilops tauschii subsp. strangulata</name>
    <name type="common">Goatgrass</name>
    <dbReference type="NCBI Taxonomy" id="200361"/>
    <lineage>
        <taxon>Eukaryota</taxon>
        <taxon>Viridiplantae</taxon>
        <taxon>Streptophyta</taxon>
        <taxon>Embryophyta</taxon>
        <taxon>Tracheophyta</taxon>
        <taxon>Spermatophyta</taxon>
        <taxon>Magnoliopsida</taxon>
        <taxon>Liliopsida</taxon>
        <taxon>Poales</taxon>
        <taxon>Poaceae</taxon>
        <taxon>BOP clade</taxon>
        <taxon>Pooideae</taxon>
        <taxon>Triticodae</taxon>
        <taxon>Triticeae</taxon>
        <taxon>Triticinae</taxon>
        <taxon>Aegilops</taxon>
    </lineage>
</organism>
<sequence length="222" mass="24392">MVSSGSRPSSRRPHIDQEDNAVFLQEHHRSKPSSKLTHTSRESNQAENNEREGHETIIRPRSELVEAACGIQAKGLLATTIRDSFLAARGQLRNASDLYRLVGRGEGRGVGEGTRGRRLDPAAAAASGFLPGRPRGSTSDRFLFLLGRQPAPARPKQVGRFRPPSGIFHRRRTARGWRGKPQVATPQHESSVVSFLQSPPLLATISSVLAVDCCFWWGSARE</sequence>
<evidence type="ECO:0000313" key="3">
    <source>
        <dbReference type="Proteomes" id="UP000015105"/>
    </source>
</evidence>
<reference evidence="2" key="5">
    <citation type="journal article" date="2021" name="G3 (Bethesda)">
        <title>Aegilops tauschii genome assembly Aet v5.0 features greater sequence contiguity and improved annotation.</title>
        <authorList>
            <person name="Wang L."/>
            <person name="Zhu T."/>
            <person name="Rodriguez J.C."/>
            <person name="Deal K.R."/>
            <person name="Dubcovsky J."/>
            <person name="McGuire P.E."/>
            <person name="Lux T."/>
            <person name="Spannagl M."/>
            <person name="Mayer K.F.X."/>
            <person name="Baldrich P."/>
            <person name="Meyers B.C."/>
            <person name="Huo N."/>
            <person name="Gu Y.Q."/>
            <person name="Zhou H."/>
            <person name="Devos K.M."/>
            <person name="Bennetzen J.L."/>
            <person name="Unver T."/>
            <person name="Budak H."/>
            <person name="Gulick P.J."/>
            <person name="Galiba G."/>
            <person name="Kalapos B."/>
            <person name="Nelson D.R."/>
            <person name="Li P."/>
            <person name="You F.M."/>
            <person name="Luo M.C."/>
            <person name="Dvorak J."/>
        </authorList>
    </citation>
    <scope>NUCLEOTIDE SEQUENCE [LARGE SCALE GENOMIC DNA]</scope>
    <source>
        <strain evidence="2">cv. AL8/78</strain>
    </source>
</reference>
<evidence type="ECO:0000313" key="2">
    <source>
        <dbReference type="EnsemblPlants" id="AET1Gv20438000.1"/>
    </source>
</evidence>
<reference evidence="3" key="2">
    <citation type="journal article" date="2017" name="Nat. Plants">
        <title>The Aegilops tauschii genome reveals multiple impacts of transposons.</title>
        <authorList>
            <person name="Zhao G."/>
            <person name="Zou C."/>
            <person name="Li K."/>
            <person name="Wang K."/>
            <person name="Li T."/>
            <person name="Gao L."/>
            <person name="Zhang X."/>
            <person name="Wang H."/>
            <person name="Yang Z."/>
            <person name="Liu X."/>
            <person name="Jiang W."/>
            <person name="Mao L."/>
            <person name="Kong X."/>
            <person name="Jiao Y."/>
            <person name="Jia J."/>
        </authorList>
    </citation>
    <scope>NUCLEOTIDE SEQUENCE [LARGE SCALE GENOMIC DNA]</scope>
    <source>
        <strain evidence="3">cv. AL8/78</strain>
    </source>
</reference>
<reference evidence="3" key="1">
    <citation type="journal article" date="2014" name="Science">
        <title>Ancient hybridizations among the ancestral genomes of bread wheat.</title>
        <authorList>
            <consortium name="International Wheat Genome Sequencing Consortium,"/>
            <person name="Marcussen T."/>
            <person name="Sandve S.R."/>
            <person name="Heier L."/>
            <person name="Spannagl M."/>
            <person name="Pfeifer M."/>
            <person name="Jakobsen K.S."/>
            <person name="Wulff B.B."/>
            <person name="Steuernagel B."/>
            <person name="Mayer K.F."/>
            <person name="Olsen O.A."/>
        </authorList>
    </citation>
    <scope>NUCLEOTIDE SEQUENCE [LARGE SCALE GENOMIC DNA]</scope>
    <source>
        <strain evidence="3">cv. AL8/78</strain>
    </source>
</reference>
<accession>A0A452YJX3</accession>
<feature type="compositionally biased region" description="Basic and acidic residues" evidence="1">
    <location>
        <begin position="48"/>
        <end position="59"/>
    </location>
</feature>
<name>A0A452YJX3_AEGTS</name>
<protein>
    <submittedName>
        <fullName evidence="2">Uncharacterized protein</fullName>
    </submittedName>
</protein>
<dbReference type="AlphaFoldDB" id="A0A452YJX3"/>
<reference evidence="2" key="4">
    <citation type="submission" date="2019-03" db="UniProtKB">
        <authorList>
            <consortium name="EnsemblPlants"/>
        </authorList>
    </citation>
    <scope>IDENTIFICATION</scope>
</reference>
<evidence type="ECO:0000256" key="1">
    <source>
        <dbReference type="SAM" id="MobiDB-lite"/>
    </source>
</evidence>
<feature type="region of interest" description="Disordered" evidence="1">
    <location>
        <begin position="1"/>
        <end position="59"/>
    </location>
</feature>
<proteinExistence type="predicted"/>
<keyword evidence="3" id="KW-1185">Reference proteome</keyword>
<dbReference type="Gramene" id="AET1Gv20438000.1">
    <property type="protein sequence ID" value="AET1Gv20438000.1"/>
    <property type="gene ID" value="AET1Gv20438000"/>
</dbReference>
<feature type="compositionally biased region" description="Polar residues" evidence="1">
    <location>
        <begin position="33"/>
        <end position="47"/>
    </location>
</feature>
<reference evidence="2" key="3">
    <citation type="journal article" date="2017" name="Nature">
        <title>Genome sequence of the progenitor of the wheat D genome Aegilops tauschii.</title>
        <authorList>
            <person name="Luo M.C."/>
            <person name="Gu Y.Q."/>
            <person name="Puiu D."/>
            <person name="Wang H."/>
            <person name="Twardziok S.O."/>
            <person name="Deal K.R."/>
            <person name="Huo N."/>
            <person name="Zhu T."/>
            <person name="Wang L."/>
            <person name="Wang Y."/>
            <person name="McGuire P.E."/>
            <person name="Liu S."/>
            <person name="Long H."/>
            <person name="Ramasamy R.K."/>
            <person name="Rodriguez J.C."/>
            <person name="Van S.L."/>
            <person name="Yuan L."/>
            <person name="Wang Z."/>
            <person name="Xia Z."/>
            <person name="Xiao L."/>
            <person name="Anderson O.D."/>
            <person name="Ouyang S."/>
            <person name="Liang Y."/>
            <person name="Zimin A.V."/>
            <person name="Pertea G."/>
            <person name="Qi P."/>
            <person name="Bennetzen J.L."/>
            <person name="Dai X."/>
            <person name="Dawson M.W."/>
            <person name="Muller H.G."/>
            <person name="Kugler K."/>
            <person name="Rivarola-Duarte L."/>
            <person name="Spannagl M."/>
            <person name="Mayer K.F.X."/>
            <person name="Lu F.H."/>
            <person name="Bevan M.W."/>
            <person name="Leroy P."/>
            <person name="Li P."/>
            <person name="You F.M."/>
            <person name="Sun Q."/>
            <person name="Liu Z."/>
            <person name="Lyons E."/>
            <person name="Wicker T."/>
            <person name="Salzberg S.L."/>
            <person name="Devos K.M."/>
            <person name="Dvorak J."/>
        </authorList>
    </citation>
    <scope>NUCLEOTIDE SEQUENCE [LARGE SCALE GENOMIC DNA]</scope>
    <source>
        <strain evidence="2">cv. AL8/78</strain>
    </source>
</reference>